<dbReference type="PANTHER" id="PTHR10559">
    <property type="entry name" value="TRANSCOBALAMIN-1/GASTRIC INTRINSIC FACTOR"/>
    <property type="match status" value="1"/>
</dbReference>
<name>A0A9J7L3S8_BRAFL</name>
<proteinExistence type="predicted"/>
<sequence length="145" mass="16146">MMLKFSILVACLLVASLYREVQSDDSSESSEESTIPANVTMKIENSLDSSWPSAEYVVSVPVGTSVYEMMVAAKEQFDDFTFEATYFRQYGGHFIDSINDLAGSSADQTFWRFENGYGVAFDRGVDLILVHANDDVIVFSFASWA</sequence>
<evidence type="ECO:0000313" key="3">
    <source>
        <dbReference type="RefSeq" id="XP_035675699.1"/>
    </source>
</evidence>
<dbReference type="OrthoDB" id="10050504at2759"/>
<dbReference type="OMA" id="DQTFWRF"/>
<dbReference type="Proteomes" id="UP000001554">
    <property type="component" value="Chromosome 5"/>
</dbReference>
<dbReference type="Gene3D" id="2.170.130.30">
    <property type="match status" value="1"/>
</dbReference>
<keyword evidence="1" id="KW-0732">Signal</keyword>
<dbReference type="PANTHER" id="PTHR10559:SF18">
    <property type="entry name" value="TRANSCOBALAMIN II"/>
    <property type="match status" value="1"/>
</dbReference>
<reference evidence="3" key="2">
    <citation type="submission" date="2025-08" db="UniProtKB">
        <authorList>
            <consortium name="RefSeq"/>
        </authorList>
    </citation>
    <scope>IDENTIFICATION</scope>
    <source>
        <strain evidence="3">S238N-H82</strain>
        <tissue evidence="3">Testes</tissue>
    </source>
</reference>
<dbReference type="RefSeq" id="XP_035675699.1">
    <property type="nucleotide sequence ID" value="XM_035819806.1"/>
</dbReference>
<organism evidence="2 3">
    <name type="scientific">Branchiostoma floridae</name>
    <name type="common">Florida lancelet</name>
    <name type="synonym">Amphioxus</name>
    <dbReference type="NCBI Taxonomy" id="7739"/>
    <lineage>
        <taxon>Eukaryota</taxon>
        <taxon>Metazoa</taxon>
        <taxon>Chordata</taxon>
        <taxon>Cephalochordata</taxon>
        <taxon>Leptocardii</taxon>
        <taxon>Amphioxiformes</taxon>
        <taxon>Branchiostomatidae</taxon>
        <taxon>Branchiostoma</taxon>
    </lineage>
</organism>
<dbReference type="KEGG" id="bfo:118415303"/>
<reference evidence="2" key="1">
    <citation type="journal article" date="2020" name="Nat. Ecol. Evol.">
        <title>Deeply conserved synteny resolves early events in vertebrate evolution.</title>
        <authorList>
            <person name="Simakov O."/>
            <person name="Marletaz F."/>
            <person name="Yue J.X."/>
            <person name="O'Connell B."/>
            <person name="Jenkins J."/>
            <person name="Brandt A."/>
            <person name="Calef R."/>
            <person name="Tung C.H."/>
            <person name="Huang T.K."/>
            <person name="Schmutz J."/>
            <person name="Satoh N."/>
            <person name="Yu J.K."/>
            <person name="Putnam N.H."/>
            <person name="Green R.E."/>
            <person name="Rokhsar D.S."/>
        </authorList>
    </citation>
    <scope>NUCLEOTIDE SEQUENCE [LARGE SCALE GENOMIC DNA]</scope>
    <source>
        <strain evidence="2">S238N-H82</strain>
    </source>
</reference>
<evidence type="ECO:0000313" key="2">
    <source>
        <dbReference type="Proteomes" id="UP000001554"/>
    </source>
</evidence>
<gene>
    <name evidence="3" type="primary">LOC118415303</name>
</gene>
<keyword evidence="2" id="KW-1185">Reference proteome</keyword>
<protein>
    <submittedName>
        <fullName evidence="3">Uncharacterized protein LOC118415303</fullName>
    </submittedName>
</protein>
<feature type="chain" id="PRO_5039900273" evidence="1">
    <location>
        <begin position="24"/>
        <end position="145"/>
    </location>
</feature>
<feature type="signal peptide" evidence="1">
    <location>
        <begin position="1"/>
        <end position="23"/>
    </location>
</feature>
<accession>A0A9J7L3S8</accession>
<dbReference type="AlphaFoldDB" id="A0A9J7L3S8"/>
<dbReference type="GeneID" id="118415303"/>
<evidence type="ECO:0000256" key="1">
    <source>
        <dbReference type="SAM" id="SignalP"/>
    </source>
</evidence>
<dbReference type="InterPro" id="IPR051588">
    <property type="entry name" value="Cobalamin_Transport"/>
</dbReference>